<dbReference type="EMBL" id="AMCV02000009">
    <property type="protein sequence ID" value="TDZ22815.1"/>
    <property type="molecule type" value="Genomic_DNA"/>
</dbReference>
<protein>
    <submittedName>
        <fullName evidence="1">Uncharacterized protein</fullName>
    </submittedName>
</protein>
<reference evidence="2" key="2">
    <citation type="journal article" date="2019" name="Mol. Plant Microbe Interact.">
        <title>Genome sequence resources for four phytopathogenic fungi from the Colletotrichum orbiculare species complex.</title>
        <authorList>
            <person name="Gan P."/>
            <person name="Tsushima A."/>
            <person name="Narusaka M."/>
            <person name="Narusaka Y."/>
            <person name="Takano Y."/>
            <person name="Kubo Y."/>
            <person name="Shirasu K."/>
        </authorList>
    </citation>
    <scope>GENOME REANNOTATION</scope>
    <source>
        <strain evidence="2">104-T / ATCC 96160 / CBS 514.97 / LARS 414 / MAFF 240422</strain>
    </source>
</reference>
<name>A0A484FYM6_COLOR</name>
<sequence>MQYSITTYVLDIGSLSNLILCHQPYFNVGSSPSDCDLTNFRCTPDHFEPSSRDNGLDLLTFRRDRARG</sequence>
<comment type="caution">
    <text evidence="1">The sequence shown here is derived from an EMBL/GenBank/DDBJ whole genome shotgun (WGS) entry which is preliminary data.</text>
</comment>
<organism evidence="1 2">
    <name type="scientific">Colletotrichum orbiculare (strain 104-T / ATCC 96160 / CBS 514.97 / LARS 414 / MAFF 240422)</name>
    <name type="common">Cucumber anthracnose fungus</name>
    <name type="synonym">Colletotrichum lagenarium</name>
    <dbReference type="NCBI Taxonomy" id="1213857"/>
    <lineage>
        <taxon>Eukaryota</taxon>
        <taxon>Fungi</taxon>
        <taxon>Dikarya</taxon>
        <taxon>Ascomycota</taxon>
        <taxon>Pezizomycotina</taxon>
        <taxon>Sordariomycetes</taxon>
        <taxon>Hypocreomycetidae</taxon>
        <taxon>Glomerellales</taxon>
        <taxon>Glomerellaceae</taxon>
        <taxon>Colletotrichum</taxon>
        <taxon>Colletotrichum orbiculare species complex</taxon>
    </lineage>
</organism>
<keyword evidence="2" id="KW-1185">Reference proteome</keyword>
<accession>A0A484FYM6</accession>
<evidence type="ECO:0000313" key="2">
    <source>
        <dbReference type="Proteomes" id="UP000014480"/>
    </source>
</evidence>
<reference evidence="2" key="1">
    <citation type="journal article" date="2013" name="New Phytol.">
        <title>Comparative genomic and transcriptomic analyses reveal the hemibiotrophic stage shift of Colletotrichum fungi.</title>
        <authorList>
            <person name="Gan P."/>
            <person name="Ikeda K."/>
            <person name="Irieda H."/>
            <person name="Narusaka M."/>
            <person name="O'Connell R.J."/>
            <person name="Narusaka Y."/>
            <person name="Takano Y."/>
            <person name="Kubo Y."/>
            <person name="Shirasu K."/>
        </authorList>
    </citation>
    <scope>NUCLEOTIDE SEQUENCE [LARGE SCALE GENOMIC DNA]</scope>
    <source>
        <strain evidence="2">104-T / ATCC 96160 / CBS 514.97 / LARS 414 / MAFF 240422</strain>
    </source>
</reference>
<gene>
    <name evidence="1" type="ORF">Cob_v004344</name>
</gene>
<dbReference type="AlphaFoldDB" id="A0A484FYM6"/>
<proteinExistence type="predicted"/>
<dbReference type="Proteomes" id="UP000014480">
    <property type="component" value="Unassembled WGS sequence"/>
</dbReference>
<evidence type="ECO:0000313" key="1">
    <source>
        <dbReference type="EMBL" id="TDZ22815.1"/>
    </source>
</evidence>